<name>A0A9P5AVY9_9HYPO</name>
<protein>
    <submittedName>
        <fullName evidence="1">Zinc-type alcohol dehydrogenase</fullName>
    </submittedName>
</protein>
<reference evidence="1" key="1">
    <citation type="journal article" date="2017" name="Mycologia">
        <title>Fusarium algeriense, sp. nov., a novel toxigenic crown rot pathogen of durum wheat from Algeria is nested in the Fusarium burgessii species complex.</title>
        <authorList>
            <person name="Laraba I."/>
            <person name="Keddad A."/>
            <person name="Boureghda H."/>
            <person name="Abdallah N."/>
            <person name="Vaughan M.M."/>
            <person name="Proctor R.H."/>
            <person name="Busman M."/>
            <person name="O'Donnell K."/>
        </authorList>
    </citation>
    <scope>NUCLEOTIDE SEQUENCE</scope>
    <source>
        <strain evidence="1">NRRL 25174</strain>
    </source>
</reference>
<gene>
    <name evidence="1" type="ORF">FBEOM_396</name>
</gene>
<dbReference type="PANTHER" id="PTHR45033:SF3">
    <property type="entry name" value="DEHYDROGENASE, PUTATIVE (AFU_ORTHOLOGUE AFUA_2G13270)-RELATED"/>
    <property type="match status" value="1"/>
</dbReference>
<dbReference type="AlphaFoldDB" id="A0A9P5AVY9"/>
<sequence length="219" mass="24344">MYVDYMERWIKVASEQGFELAFVTVEYRKHFTSDYLEPIANLNLEALSTEGVYPSQLQAFLSGLSILSGIERGCNVWFTRSNEAKLRQAKQLGVHGGVFVHDADWDKKLLALMPASLPYIDAIIDGAGGDIVRLFKTGGAVMKNIDLCGSTMGSRVEFRDMVAFVRQHRIKPVVSRSVKGLDNLDAINSLFEDMRDGKQFGKLVIEISSPGDSESTTEL</sequence>
<dbReference type="InterPro" id="IPR036291">
    <property type="entry name" value="NAD(P)-bd_dom_sf"/>
</dbReference>
<dbReference type="Proteomes" id="UP000730481">
    <property type="component" value="Unassembled WGS sequence"/>
</dbReference>
<proteinExistence type="predicted"/>
<dbReference type="OrthoDB" id="449487at2759"/>
<reference evidence="1" key="2">
    <citation type="submission" date="2020-02" db="EMBL/GenBank/DDBJ databases">
        <title>Identification and distribution of gene clusters putatively required for synthesis of sphingolipid metabolism inhibitors in phylogenetically diverse species of the filamentous fungus Fusarium.</title>
        <authorList>
            <person name="Kim H.-S."/>
            <person name="Busman M."/>
            <person name="Brown D.W."/>
            <person name="Divon H."/>
            <person name="Uhlig S."/>
            <person name="Proctor R.H."/>
        </authorList>
    </citation>
    <scope>NUCLEOTIDE SEQUENCE</scope>
    <source>
        <strain evidence="1">NRRL 25174</strain>
    </source>
</reference>
<dbReference type="InterPro" id="IPR052711">
    <property type="entry name" value="Zinc_ADH-like"/>
</dbReference>
<comment type="caution">
    <text evidence="1">The sequence shown here is derived from an EMBL/GenBank/DDBJ whole genome shotgun (WGS) entry which is preliminary data.</text>
</comment>
<dbReference type="SUPFAM" id="SSF51735">
    <property type="entry name" value="NAD(P)-binding Rossmann-fold domains"/>
    <property type="match status" value="1"/>
</dbReference>
<keyword evidence="2" id="KW-1185">Reference proteome</keyword>
<evidence type="ECO:0000313" key="2">
    <source>
        <dbReference type="Proteomes" id="UP000730481"/>
    </source>
</evidence>
<accession>A0A9P5AVY9</accession>
<evidence type="ECO:0000313" key="1">
    <source>
        <dbReference type="EMBL" id="KAF4345631.1"/>
    </source>
</evidence>
<dbReference type="Gene3D" id="3.90.180.10">
    <property type="entry name" value="Medium-chain alcohol dehydrogenases, catalytic domain"/>
    <property type="match status" value="1"/>
</dbReference>
<dbReference type="PANTHER" id="PTHR45033">
    <property type="match status" value="1"/>
</dbReference>
<dbReference type="Gene3D" id="3.40.50.720">
    <property type="entry name" value="NAD(P)-binding Rossmann-like Domain"/>
    <property type="match status" value="2"/>
</dbReference>
<organism evidence="1 2">
    <name type="scientific">Fusarium beomiforme</name>
    <dbReference type="NCBI Taxonomy" id="44412"/>
    <lineage>
        <taxon>Eukaryota</taxon>
        <taxon>Fungi</taxon>
        <taxon>Dikarya</taxon>
        <taxon>Ascomycota</taxon>
        <taxon>Pezizomycotina</taxon>
        <taxon>Sordariomycetes</taxon>
        <taxon>Hypocreomycetidae</taxon>
        <taxon>Hypocreales</taxon>
        <taxon>Nectriaceae</taxon>
        <taxon>Fusarium</taxon>
        <taxon>Fusarium burgessii species complex</taxon>
    </lineage>
</organism>
<dbReference type="EMBL" id="PVQB02000021">
    <property type="protein sequence ID" value="KAF4345631.1"/>
    <property type="molecule type" value="Genomic_DNA"/>
</dbReference>